<keyword evidence="17" id="KW-1185">Reference proteome</keyword>
<evidence type="ECO:0000256" key="7">
    <source>
        <dbReference type="ARBA" id="ARBA00022741"/>
    </source>
</evidence>
<evidence type="ECO:0000256" key="6">
    <source>
        <dbReference type="ARBA" id="ARBA00022490"/>
    </source>
</evidence>
<feature type="region of interest" description="Disordered" evidence="15">
    <location>
        <begin position="117"/>
        <end position="166"/>
    </location>
</feature>
<dbReference type="OrthoDB" id="10266641at2759"/>
<organism evidence="16 17">
    <name type="scientific">Chloebia gouldiae</name>
    <name type="common">Gouldian finch</name>
    <name type="synonym">Erythrura gouldiae</name>
    <dbReference type="NCBI Taxonomy" id="44316"/>
    <lineage>
        <taxon>Eukaryota</taxon>
        <taxon>Metazoa</taxon>
        <taxon>Chordata</taxon>
        <taxon>Craniata</taxon>
        <taxon>Vertebrata</taxon>
        <taxon>Euteleostomi</taxon>
        <taxon>Archelosauria</taxon>
        <taxon>Archosauria</taxon>
        <taxon>Dinosauria</taxon>
        <taxon>Saurischia</taxon>
        <taxon>Theropoda</taxon>
        <taxon>Coelurosauria</taxon>
        <taxon>Aves</taxon>
        <taxon>Neognathae</taxon>
        <taxon>Neoaves</taxon>
        <taxon>Telluraves</taxon>
        <taxon>Australaves</taxon>
        <taxon>Passeriformes</taxon>
        <taxon>Passeroidea</taxon>
        <taxon>Passeridae</taxon>
        <taxon>Chloebia</taxon>
    </lineage>
</organism>
<reference evidence="16 17" key="1">
    <citation type="journal article" date="2018" name="Proc. R. Soc. B">
        <title>A non-coding region near Follistatin controls head colour polymorphism in the Gouldian finch.</title>
        <authorList>
            <person name="Toomey M.B."/>
            <person name="Marques C.I."/>
            <person name="Andrade P."/>
            <person name="Araujo P.M."/>
            <person name="Sabatino S."/>
            <person name="Gazda M.A."/>
            <person name="Afonso S."/>
            <person name="Lopes R.J."/>
            <person name="Corbo J.C."/>
            <person name="Carneiro M."/>
        </authorList>
    </citation>
    <scope>NUCLEOTIDE SEQUENCE [LARGE SCALE GENOMIC DNA]</scope>
    <source>
        <strain evidence="16">Red01</strain>
        <tissue evidence="16">Muscle</tissue>
    </source>
</reference>
<evidence type="ECO:0000256" key="1">
    <source>
        <dbReference type="ARBA" id="ARBA00004120"/>
    </source>
</evidence>
<keyword evidence="4" id="KW-0813">Transport</keyword>
<feature type="compositionally biased region" description="Basic and acidic residues" evidence="15">
    <location>
        <begin position="27"/>
        <end position="39"/>
    </location>
</feature>
<dbReference type="GO" id="GO:0005525">
    <property type="term" value="F:GTP binding"/>
    <property type="evidence" value="ECO:0007669"/>
    <property type="project" value="UniProtKB-KW"/>
</dbReference>
<dbReference type="PROSITE" id="PS51419">
    <property type="entry name" value="RAB"/>
    <property type="match status" value="1"/>
</dbReference>
<dbReference type="InterPro" id="IPR001806">
    <property type="entry name" value="Small_GTPase"/>
</dbReference>
<evidence type="ECO:0000256" key="9">
    <source>
        <dbReference type="ARBA" id="ARBA00022927"/>
    </source>
</evidence>
<keyword evidence="8" id="KW-0970">Cilium biogenesis/degradation</keyword>
<keyword evidence="10" id="KW-0969">Cilium</keyword>
<proteinExistence type="inferred from homology"/>
<evidence type="ECO:0000313" key="17">
    <source>
        <dbReference type="Proteomes" id="UP000276834"/>
    </source>
</evidence>
<protein>
    <recommendedName>
        <fullName evidence="3">Ciliogenesis and planar polarity effector 2</fullName>
    </recommendedName>
    <alternativeName>
        <fullName evidence="14">REM2- and Rab-like small GTPase 1</fullName>
    </alternativeName>
</protein>
<accession>A0A3L8RXE5</accession>
<dbReference type="SMART" id="SM00175">
    <property type="entry name" value="RAB"/>
    <property type="match status" value="1"/>
</dbReference>
<evidence type="ECO:0000256" key="5">
    <source>
        <dbReference type="ARBA" id="ARBA00022483"/>
    </source>
</evidence>
<dbReference type="Proteomes" id="UP000276834">
    <property type="component" value="Unassembled WGS sequence"/>
</dbReference>
<dbReference type="GO" id="GO:0006887">
    <property type="term" value="P:exocytosis"/>
    <property type="evidence" value="ECO:0007669"/>
    <property type="project" value="UniProtKB-KW"/>
</dbReference>
<keyword evidence="12" id="KW-0206">Cytoskeleton</keyword>
<evidence type="ECO:0000256" key="8">
    <source>
        <dbReference type="ARBA" id="ARBA00022794"/>
    </source>
</evidence>
<evidence type="ECO:0000313" key="16">
    <source>
        <dbReference type="EMBL" id="RLV89736.1"/>
    </source>
</evidence>
<evidence type="ECO:0000256" key="15">
    <source>
        <dbReference type="SAM" id="MobiDB-lite"/>
    </source>
</evidence>
<dbReference type="GO" id="GO:0030030">
    <property type="term" value="P:cell projection organization"/>
    <property type="evidence" value="ECO:0007669"/>
    <property type="project" value="UniProtKB-KW"/>
</dbReference>
<dbReference type="InterPro" id="IPR027417">
    <property type="entry name" value="P-loop_NTPase"/>
</dbReference>
<evidence type="ECO:0000256" key="2">
    <source>
        <dbReference type="ARBA" id="ARBA00006270"/>
    </source>
</evidence>
<dbReference type="GO" id="GO:0015031">
    <property type="term" value="P:protein transport"/>
    <property type="evidence" value="ECO:0007669"/>
    <property type="project" value="UniProtKB-KW"/>
</dbReference>
<keyword evidence="6" id="KW-0963">Cytoplasm</keyword>
<keyword evidence="7" id="KW-0547">Nucleotide-binding</keyword>
<evidence type="ECO:0000256" key="4">
    <source>
        <dbReference type="ARBA" id="ARBA00022448"/>
    </source>
</evidence>
<evidence type="ECO:0000256" key="3">
    <source>
        <dbReference type="ARBA" id="ARBA00021423"/>
    </source>
</evidence>
<dbReference type="STRING" id="44316.ENSEGOP00005015143"/>
<comment type="similarity">
    <text evidence="2">Belongs to the small GTPase superfamily. Rab family.</text>
</comment>
<dbReference type="Pfam" id="PF00071">
    <property type="entry name" value="Ras"/>
    <property type="match status" value="1"/>
</dbReference>
<dbReference type="AlphaFoldDB" id="A0A3L8RXE5"/>
<gene>
    <name evidence="16" type="ORF">DV515_00014721</name>
</gene>
<dbReference type="GO" id="GO:0003924">
    <property type="term" value="F:GTPase activity"/>
    <property type="evidence" value="ECO:0007669"/>
    <property type="project" value="InterPro"/>
</dbReference>
<feature type="region of interest" description="Disordered" evidence="15">
    <location>
        <begin position="1"/>
        <end position="99"/>
    </location>
</feature>
<keyword evidence="9" id="KW-0653">Protein transport</keyword>
<dbReference type="PANTHER" id="PTHR14983:SF1">
    <property type="entry name" value="CILIOGENESIS AND PLANAR POLARITY EFFECTOR 2"/>
    <property type="match status" value="1"/>
</dbReference>
<dbReference type="InterPro" id="IPR039677">
    <property type="entry name" value="RSG1"/>
</dbReference>
<keyword evidence="11" id="KW-0342">GTP-binding</keyword>
<evidence type="ECO:0000256" key="13">
    <source>
        <dbReference type="ARBA" id="ARBA00023273"/>
    </source>
</evidence>
<dbReference type="EMBL" id="QUSF01000139">
    <property type="protein sequence ID" value="RLV89736.1"/>
    <property type="molecule type" value="Genomic_DNA"/>
</dbReference>
<evidence type="ECO:0000256" key="14">
    <source>
        <dbReference type="ARBA" id="ARBA00030243"/>
    </source>
</evidence>
<dbReference type="PANTHER" id="PTHR14983">
    <property type="entry name" value="CILIOGENESIS AND PLANAR POLARITY EFFECTOR 2"/>
    <property type="match status" value="1"/>
</dbReference>
<comment type="caution">
    <text evidence="16">The sequence shown here is derived from an EMBL/GenBank/DDBJ whole genome shotgun (WGS) entry which is preliminary data.</text>
</comment>
<keyword evidence="5" id="KW-0268">Exocytosis</keyword>
<dbReference type="SUPFAM" id="SSF52540">
    <property type="entry name" value="P-loop containing nucleoside triphosphate hydrolases"/>
    <property type="match status" value="1"/>
</dbReference>
<evidence type="ECO:0000256" key="11">
    <source>
        <dbReference type="ARBA" id="ARBA00023134"/>
    </source>
</evidence>
<name>A0A3L8RXE5_CHLGU</name>
<sequence length="379" mass="39544">MGGWWDPVEGFGTPERGQRPHGRMRGLHREGTEPMEGARHPQRGVRDPSGGSGDPVGGCWDAGVFYGPDGGFRHPGEGGSGVRRGPQRRGCSDPTGAGGLLPVPRFGGHGRAGLGAGAGLAPVPRRPPLPGLHRAQEPAESVRWVPPRAPQPGSQPPGVTLSPSPGLLERPALPPALAVPTVTYKLFLAGRSGVGKTALVAWLGGTPAPPAHHETLGIEATTLFWPAKPRGSGRPVLFQLHLWDCGDGALRKFEHLLPACKEEADAALFLFSFTDRASFEELPALMGRVLDPGDSHLVRVVVGTKFDLVAHAVTEEDVRAFEGTQGLRVLRAGGAAGAGGARAGLARVAPVLDALVEQLWRHDQATAGVTPGDTGDTPT</sequence>
<dbReference type="CDD" id="cd00882">
    <property type="entry name" value="Ras_like_GTPase"/>
    <property type="match status" value="1"/>
</dbReference>
<evidence type="ECO:0000256" key="12">
    <source>
        <dbReference type="ARBA" id="ARBA00023212"/>
    </source>
</evidence>
<evidence type="ECO:0000256" key="10">
    <source>
        <dbReference type="ARBA" id="ARBA00023069"/>
    </source>
</evidence>
<dbReference type="Gene3D" id="3.40.50.300">
    <property type="entry name" value="P-loop containing nucleotide triphosphate hydrolases"/>
    <property type="match status" value="1"/>
</dbReference>
<keyword evidence="13" id="KW-0966">Cell projection</keyword>
<comment type="subcellular location">
    <subcellularLocation>
        <location evidence="1">Cytoplasm</location>
        <location evidence="1">Cytoskeleton</location>
        <location evidence="1">Cilium basal body</location>
    </subcellularLocation>
</comment>